<reference evidence="1" key="1">
    <citation type="journal article" date="2019" name="Environ. Microbiol.">
        <title>Fungal ecological strategies reflected in gene transcription - a case study of two litter decomposers.</title>
        <authorList>
            <person name="Barbi F."/>
            <person name="Kohler A."/>
            <person name="Barry K."/>
            <person name="Baskaran P."/>
            <person name="Daum C."/>
            <person name="Fauchery L."/>
            <person name="Ihrmark K."/>
            <person name="Kuo A."/>
            <person name="LaButti K."/>
            <person name="Lipzen A."/>
            <person name="Morin E."/>
            <person name="Grigoriev I.V."/>
            <person name="Henrissat B."/>
            <person name="Lindahl B."/>
            <person name="Martin F."/>
        </authorList>
    </citation>
    <scope>NUCLEOTIDE SEQUENCE</scope>
    <source>
        <strain evidence="1">JB14</strain>
    </source>
</reference>
<proteinExistence type="predicted"/>
<accession>A0A6A4GLI5</accession>
<protein>
    <submittedName>
        <fullName evidence="1">Uncharacterized protein</fullName>
    </submittedName>
</protein>
<evidence type="ECO:0000313" key="2">
    <source>
        <dbReference type="Proteomes" id="UP000799118"/>
    </source>
</evidence>
<dbReference type="AlphaFoldDB" id="A0A6A4GLI5"/>
<name>A0A6A4GLI5_9AGAR</name>
<organism evidence="1 2">
    <name type="scientific">Gymnopus androsaceus JB14</name>
    <dbReference type="NCBI Taxonomy" id="1447944"/>
    <lineage>
        <taxon>Eukaryota</taxon>
        <taxon>Fungi</taxon>
        <taxon>Dikarya</taxon>
        <taxon>Basidiomycota</taxon>
        <taxon>Agaricomycotina</taxon>
        <taxon>Agaricomycetes</taxon>
        <taxon>Agaricomycetidae</taxon>
        <taxon>Agaricales</taxon>
        <taxon>Marasmiineae</taxon>
        <taxon>Omphalotaceae</taxon>
        <taxon>Gymnopus</taxon>
    </lineage>
</organism>
<gene>
    <name evidence="1" type="ORF">BT96DRAFT_981832</name>
</gene>
<dbReference type="EMBL" id="ML769905">
    <property type="protein sequence ID" value="KAE9386183.1"/>
    <property type="molecule type" value="Genomic_DNA"/>
</dbReference>
<dbReference type="Proteomes" id="UP000799118">
    <property type="component" value="Unassembled WGS sequence"/>
</dbReference>
<keyword evidence="2" id="KW-1185">Reference proteome</keyword>
<evidence type="ECO:0000313" key="1">
    <source>
        <dbReference type="EMBL" id="KAE9386183.1"/>
    </source>
</evidence>
<sequence length="126" mass="13870">MPLQLQLCVASTSCCAERHERVSVALRMKEFGSNYVLPMIQRLLICTDAPITQLEDEAIAESDSFREIVTFGFGFGRIRGFSIAELTLESVECDFVEGAVVVVDAVAVEGNAEAEDSSCIFEKLER</sequence>